<accession>A0A543NJA1</accession>
<keyword evidence="1" id="KW-0472">Membrane</keyword>
<dbReference type="Proteomes" id="UP000317422">
    <property type="component" value="Unassembled WGS sequence"/>
</dbReference>
<keyword evidence="1" id="KW-1133">Transmembrane helix</keyword>
<dbReference type="OrthoDB" id="3431915at2"/>
<name>A0A543NJA1_9ACTN</name>
<dbReference type="RefSeq" id="WP_141923476.1">
    <property type="nucleotide sequence ID" value="NZ_VFQC01000001.1"/>
</dbReference>
<feature type="transmembrane region" description="Helical" evidence="1">
    <location>
        <begin position="80"/>
        <end position="101"/>
    </location>
</feature>
<protein>
    <submittedName>
        <fullName evidence="2">Uncharacterized protein</fullName>
    </submittedName>
</protein>
<dbReference type="AlphaFoldDB" id="A0A543NJA1"/>
<gene>
    <name evidence="2" type="ORF">FHX37_1813</name>
</gene>
<evidence type="ECO:0000313" key="3">
    <source>
        <dbReference type="Proteomes" id="UP000317422"/>
    </source>
</evidence>
<evidence type="ECO:0000256" key="1">
    <source>
        <dbReference type="SAM" id="Phobius"/>
    </source>
</evidence>
<dbReference type="EMBL" id="VFQC01000001">
    <property type="protein sequence ID" value="TQN31892.1"/>
    <property type="molecule type" value="Genomic_DNA"/>
</dbReference>
<keyword evidence="1" id="KW-0812">Transmembrane</keyword>
<evidence type="ECO:0000313" key="2">
    <source>
        <dbReference type="EMBL" id="TQN31892.1"/>
    </source>
</evidence>
<feature type="transmembrane region" description="Helical" evidence="1">
    <location>
        <begin position="113"/>
        <end position="135"/>
    </location>
</feature>
<reference evidence="2 3" key="1">
    <citation type="submission" date="2019-06" db="EMBL/GenBank/DDBJ databases">
        <title>Sequencing the genomes of 1000 actinobacteria strains.</title>
        <authorList>
            <person name="Klenk H.-P."/>
        </authorList>
    </citation>
    <scope>NUCLEOTIDE SEQUENCE [LARGE SCALE GENOMIC DNA]</scope>
    <source>
        <strain evidence="2 3">DSM 45015</strain>
    </source>
</reference>
<comment type="caution">
    <text evidence="2">The sequence shown here is derived from an EMBL/GenBank/DDBJ whole genome shotgun (WGS) entry which is preliminary data.</text>
</comment>
<organism evidence="2 3">
    <name type="scientific">Haloactinospora alba</name>
    <dbReference type="NCBI Taxonomy" id="405555"/>
    <lineage>
        <taxon>Bacteria</taxon>
        <taxon>Bacillati</taxon>
        <taxon>Actinomycetota</taxon>
        <taxon>Actinomycetes</taxon>
        <taxon>Streptosporangiales</taxon>
        <taxon>Nocardiopsidaceae</taxon>
        <taxon>Haloactinospora</taxon>
    </lineage>
</organism>
<proteinExistence type="predicted"/>
<sequence>MLVSYRQPLGSRQPIRVGRTLYCRLWLAHHTFRIRSEARLSWKVISTTVNATTTRVRTAANLAESRIERARPQPMTDKKLFWVLATFAAGALAVALLLGIALSEWMMTRSQDLLPAAGGAVLLGSAILALIYLVFASKKSRRSVGH</sequence>
<keyword evidence="3" id="KW-1185">Reference proteome</keyword>